<evidence type="ECO:0000256" key="4">
    <source>
        <dbReference type="ARBA" id="ARBA00022670"/>
    </source>
</evidence>
<keyword evidence="5 11" id="KW-0812">Transmembrane</keyword>
<reference evidence="13" key="2">
    <citation type="journal article" date="2021" name="PeerJ">
        <title>Extensive microbial diversity within the chicken gut microbiome revealed by metagenomics and culture.</title>
        <authorList>
            <person name="Gilroy R."/>
            <person name="Ravi A."/>
            <person name="Getino M."/>
            <person name="Pursley I."/>
            <person name="Horton D.L."/>
            <person name="Alikhan N.F."/>
            <person name="Baker D."/>
            <person name="Gharbi K."/>
            <person name="Hall N."/>
            <person name="Watson M."/>
            <person name="Adriaenssens E.M."/>
            <person name="Foster-Nyarko E."/>
            <person name="Jarju S."/>
            <person name="Secka A."/>
            <person name="Antonio M."/>
            <person name="Oren A."/>
            <person name="Chaudhuri R.R."/>
            <person name="La Ragione R."/>
            <person name="Hildebrand F."/>
            <person name="Pallen M.J."/>
        </authorList>
    </citation>
    <scope>NUCLEOTIDE SEQUENCE</scope>
    <source>
        <strain evidence="13">CHK189-12415</strain>
    </source>
</reference>
<keyword evidence="6 11" id="KW-0378">Hydrolase</keyword>
<dbReference type="PANTHER" id="PTHR42837">
    <property type="entry name" value="REGULATOR OF SIGMA-E PROTEASE RSEP"/>
    <property type="match status" value="1"/>
</dbReference>
<dbReference type="GO" id="GO:0006508">
    <property type="term" value="P:proteolysis"/>
    <property type="evidence" value="ECO:0007669"/>
    <property type="project" value="UniProtKB-KW"/>
</dbReference>
<keyword evidence="9 11" id="KW-0482">Metalloprotease</keyword>
<reference evidence="13" key="1">
    <citation type="submission" date="2020-10" db="EMBL/GenBank/DDBJ databases">
        <authorList>
            <person name="Gilroy R."/>
        </authorList>
    </citation>
    <scope>NUCLEOTIDE SEQUENCE</scope>
    <source>
        <strain evidence="13">CHK189-12415</strain>
    </source>
</reference>
<evidence type="ECO:0000256" key="5">
    <source>
        <dbReference type="ARBA" id="ARBA00022692"/>
    </source>
</evidence>
<dbReference type="EMBL" id="DVHA01000021">
    <property type="protein sequence ID" value="HIR60082.1"/>
    <property type="molecule type" value="Genomic_DNA"/>
</dbReference>
<evidence type="ECO:0000256" key="10">
    <source>
        <dbReference type="ARBA" id="ARBA00023136"/>
    </source>
</evidence>
<dbReference type="InterPro" id="IPR008915">
    <property type="entry name" value="Peptidase_M50"/>
</dbReference>
<dbReference type="InterPro" id="IPR001478">
    <property type="entry name" value="PDZ"/>
</dbReference>
<dbReference type="AlphaFoldDB" id="A0A9D1J3Y8"/>
<feature type="transmembrane region" description="Helical" evidence="11">
    <location>
        <begin position="262"/>
        <end position="284"/>
    </location>
</feature>
<keyword evidence="8 11" id="KW-1133">Transmembrane helix</keyword>
<evidence type="ECO:0000259" key="12">
    <source>
        <dbReference type="PROSITE" id="PS50106"/>
    </source>
</evidence>
<dbReference type="Gene3D" id="2.30.42.10">
    <property type="match status" value="1"/>
</dbReference>
<dbReference type="EC" id="3.4.24.-" evidence="11"/>
<dbReference type="GO" id="GO:0004222">
    <property type="term" value="F:metalloendopeptidase activity"/>
    <property type="evidence" value="ECO:0007669"/>
    <property type="project" value="InterPro"/>
</dbReference>
<evidence type="ECO:0000256" key="3">
    <source>
        <dbReference type="ARBA" id="ARBA00007931"/>
    </source>
</evidence>
<evidence type="ECO:0000313" key="13">
    <source>
        <dbReference type="EMBL" id="HIR60082.1"/>
    </source>
</evidence>
<organism evidence="13 14">
    <name type="scientific">Candidatus Faecivivens stercoravium</name>
    <dbReference type="NCBI Taxonomy" id="2840803"/>
    <lineage>
        <taxon>Bacteria</taxon>
        <taxon>Bacillati</taxon>
        <taxon>Bacillota</taxon>
        <taxon>Clostridia</taxon>
        <taxon>Eubacteriales</taxon>
        <taxon>Oscillospiraceae</taxon>
        <taxon>Oscillospiraceae incertae sedis</taxon>
        <taxon>Candidatus Faecivivens</taxon>
    </lineage>
</organism>
<keyword evidence="7 11" id="KW-0862">Zinc</keyword>
<evidence type="ECO:0000256" key="9">
    <source>
        <dbReference type="ARBA" id="ARBA00023049"/>
    </source>
</evidence>
<keyword evidence="10 11" id="KW-0472">Membrane</keyword>
<proteinExistence type="inferred from homology"/>
<dbReference type="InterPro" id="IPR004387">
    <property type="entry name" value="Pept_M50_Zn"/>
</dbReference>
<comment type="subcellular location">
    <subcellularLocation>
        <location evidence="2">Membrane</location>
        <topology evidence="2">Multi-pass membrane protein</topology>
    </subcellularLocation>
</comment>
<evidence type="ECO:0000256" key="1">
    <source>
        <dbReference type="ARBA" id="ARBA00001947"/>
    </source>
</evidence>
<evidence type="ECO:0000313" key="14">
    <source>
        <dbReference type="Proteomes" id="UP000824241"/>
    </source>
</evidence>
<keyword evidence="4" id="KW-0645">Protease</keyword>
<feature type="transmembrane region" description="Helical" evidence="11">
    <location>
        <begin position="308"/>
        <end position="327"/>
    </location>
</feature>
<dbReference type="GO" id="GO:0016020">
    <property type="term" value="C:membrane"/>
    <property type="evidence" value="ECO:0007669"/>
    <property type="project" value="UniProtKB-SubCell"/>
</dbReference>
<dbReference type="PANTHER" id="PTHR42837:SF2">
    <property type="entry name" value="MEMBRANE METALLOPROTEASE ARASP2, CHLOROPLASTIC-RELATED"/>
    <property type="match status" value="1"/>
</dbReference>
<dbReference type="GO" id="GO:0046872">
    <property type="term" value="F:metal ion binding"/>
    <property type="evidence" value="ECO:0007669"/>
    <property type="project" value="UniProtKB-KW"/>
</dbReference>
<dbReference type="Proteomes" id="UP000824241">
    <property type="component" value="Unassembled WGS sequence"/>
</dbReference>
<evidence type="ECO:0000256" key="8">
    <source>
        <dbReference type="ARBA" id="ARBA00022989"/>
    </source>
</evidence>
<gene>
    <name evidence="13" type="primary">rseP</name>
    <name evidence="13" type="ORF">IAB37_00675</name>
</gene>
<sequence>MRTILITILIFAVIIFIHECGHFAAAKLCKVRVNEFALGMGPTLFHFGKGETRYALRLFPIGGFVSMEGEDGGSGDPRAFCNQKVWKRILIVCAGAFMNLVLGFIVVLLMTIPSDRLPSMTVAQFYENASTEATGLQAGDEILRVNGRSIWVDSDLIYTLSTDEDGVVDMVVRRDGEKVELSDVAFTTQDGTLVIDFTVQGVPANLPNVLSYSFRKTASIGRLVWIAVGQLITGQSSINELSGPIGTAQAIGQAASAGLSTVMYLFAFITINVGIFNILPLPALDGGRLIFLLFELITRRRIKPEHEAYVHFAGFVLLILLIIFVSYHDIVNLIRG</sequence>
<feature type="transmembrane region" description="Helical" evidence="11">
    <location>
        <begin position="89"/>
        <end position="110"/>
    </location>
</feature>
<name>A0A9D1J3Y8_9FIRM</name>
<evidence type="ECO:0000256" key="7">
    <source>
        <dbReference type="ARBA" id="ARBA00022833"/>
    </source>
</evidence>
<comment type="similarity">
    <text evidence="3 11">Belongs to the peptidase M50B family.</text>
</comment>
<evidence type="ECO:0000256" key="2">
    <source>
        <dbReference type="ARBA" id="ARBA00004141"/>
    </source>
</evidence>
<comment type="caution">
    <text evidence="13">The sequence shown here is derived from an EMBL/GenBank/DDBJ whole genome shotgun (WGS) entry which is preliminary data.</text>
</comment>
<protein>
    <recommendedName>
        <fullName evidence="11">Zinc metalloprotease</fullName>
        <ecNumber evidence="11">3.4.24.-</ecNumber>
    </recommendedName>
</protein>
<dbReference type="NCBIfam" id="TIGR00054">
    <property type="entry name" value="RIP metalloprotease RseP"/>
    <property type="match status" value="1"/>
</dbReference>
<dbReference type="InterPro" id="IPR036034">
    <property type="entry name" value="PDZ_sf"/>
</dbReference>
<dbReference type="PROSITE" id="PS50106">
    <property type="entry name" value="PDZ"/>
    <property type="match status" value="1"/>
</dbReference>
<dbReference type="Pfam" id="PF02163">
    <property type="entry name" value="Peptidase_M50"/>
    <property type="match status" value="1"/>
</dbReference>
<dbReference type="CDD" id="cd06163">
    <property type="entry name" value="S2P-M50_PDZ_RseP-like"/>
    <property type="match status" value="1"/>
</dbReference>
<comment type="cofactor">
    <cofactor evidence="1 11">
        <name>Zn(2+)</name>
        <dbReference type="ChEBI" id="CHEBI:29105"/>
    </cofactor>
</comment>
<feature type="domain" description="PDZ" evidence="12">
    <location>
        <begin position="102"/>
        <end position="150"/>
    </location>
</feature>
<evidence type="ECO:0000256" key="11">
    <source>
        <dbReference type="RuleBase" id="RU362031"/>
    </source>
</evidence>
<accession>A0A9D1J3Y8</accession>
<dbReference type="SUPFAM" id="SSF50156">
    <property type="entry name" value="PDZ domain-like"/>
    <property type="match status" value="1"/>
</dbReference>
<evidence type="ECO:0000256" key="6">
    <source>
        <dbReference type="ARBA" id="ARBA00022801"/>
    </source>
</evidence>
<keyword evidence="11" id="KW-0479">Metal-binding</keyword>